<feature type="repeat" description="ANK" evidence="3">
    <location>
        <begin position="68"/>
        <end position="100"/>
    </location>
</feature>
<feature type="repeat" description="ANK" evidence="3">
    <location>
        <begin position="236"/>
        <end position="268"/>
    </location>
</feature>
<keyword evidence="2 3" id="KW-0040">ANK repeat</keyword>
<dbReference type="SUPFAM" id="SSF48403">
    <property type="entry name" value="Ankyrin repeat"/>
    <property type="match status" value="1"/>
</dbReference>
<dbReference type="CDD" id="cd01670">
    <property type="entry name" value="Death"/>
    <property type="match status" value="1"/>
</dbReference>
<dbReference type="Gene3D" id="1.10.533.10">
    <property type="entry name" value="Death Domain, Fas"/>
    <property type="match status" value="1"/>
</dbReference>
<dbReference type="PROSITE" id="PS50088">
    <property type="entry name" value="ANK_REPEAT"/>
    <property type="match status" value="7"/>
</dbReference>
<evidence type="ECO:0000259" key="5">
    <source>
        <dbReference type="PROSITE" id="PS50017"/>
    </source>
</evidence>
<name>A0A834XUA1_APHGI</name>
<accession>A0A834XUA1</accession>
<dbReference type="InterPro" id="IPR000488">
    <property type="entry name" value="Death_dom"/>
</dbReference>
<evidence type="ECO:0000313" key="7">
    <source>
        <dbReference type="Proteomes" id="UP000639338"/>
    </source>
</evidence>
<feature type="region of interest" description="Disordered" evidence="4">
    <location>
        <begin position="1"/>
        <end position="25"/>
    </location>
</feature>
<dbReference type="PROSITE" id="PS50297">
    <property type="entry name" value="ANK_REP_REGION"/>
    <property type="match status" value="5"/>
</dbReference>
<feature type="repeat" description="ANK" evidence="3">
    <location>
        <begin position="304"/>
        <end position="336"/>
    </location>
</feature>
<dbReference type="OrthoDB" id="448455at2759"/>
<evidence type="ECO:0000313" key="6">
    <source>
        <dbReference type="EMBL" id="KAF7991747.1"/>
    </source>
</evidence>
<organism evidence="6 7">
    <name type="scientific">Aphidius gifuensis</name>
    <name type="common">Parasitoid wasp</name>
    <dbReference type="NCBI Taxonomy" id="684658"/>
    <lineage>
        <taxon>Eukaryota</taxon>
        <taxon>Metazoa</taxon>
        <taxon>Ecdysozoa</taxon>
        <taxon>Arthropoda</taxon>
        <taxon>Hexapoda</taxon>
        <taxon>Insecta</taxon>
        <taxon>Pterygota</taxon>
        <taxon>Neoptera</taxon>
        <taxon>Endopterygota</taxon>
        <taxon>Hymenoptera</taxon>
        <taxon>Apocrita</taxon>
        <taxon>Ichneumonoidea</taxon>
        <taxon>Braconidae</taxon>
        <taxon>Aphidiinae</taxon>
        <taxon>Aphidius</taxon>
    </lineage>
</organism>
<dbReference type="InterPro" id="IPR036770">
    <property type="entry name" value="Ankyrin_rpt-contain_sf"/>
</dbReference>
<feature type="compositionally biased region" description="Polar residues" evidence="4">
    <location>
        <begin position="1"/>
        <end position="22"/>
    </location>
</feature>
<dbReference type="SUPFAM" id="SSF47986">
    <property type="entry name" value="DEATH domain"/>
    <property type="match status" value="1"/>
</dbReference>
<comment type="caution">
    <text evidence="6">The sequence shown here is derived from an EMBL/GenBank/DDBJ whole genome shotgun (WGS) entry which is preliminary data.</text>
</comment>
<dbReference type="EMBL" id="JACMRX010000004">
    <property type="protein sequence ID" value="KAF7991747.1"/>
    <property type="molecule type" value="Genomic_DNA"/>
</dbReference>
<dbReference type="Proteomes" id="UP000639338">
    <property type="component" value="Unassembled WGS sequence"/>
</dbReference>
<dbReference type="Pfam" id="PF00023">
    <property type="entry name" value="Ank"/>
    <property type="match status" value="1"/>
</dbReference>
<dbReference type="PRINTS" id="PR01415">
    <property type="entry name" value="ANKYRIN"/>
</dbReference>
<feature type="domain" description="Death" evidence="5">
    <location>
        <begin position="452"/>
        <end position="525"/>
    </location>
</feature>
<proteinExistence type="predicted"/>
<reference evidence="6 7" key="1">
    <citation type="submission" date="2020-08" db="EMBL/GenBank/DDBJ databases">
        <title>Aphidius gifuensis genome sequencing and assembly.</title>
        <authorList>
            <person name="Du Z."/>
        </authorList>
    </citation>
    <scope>NUCLEOTIDE SEQUENCE [LARGE SCALE GENOMIC DNA]</scope>
    <source>
        <strain evidence="6">YNYX2018</strain>
        <tissue evidence="6">Adults</tissue>
    </source>
</reference>
<dbReference type="InterPro" id="IPR011029">
    <property type="entry name" value="DEATH-like_dom_sf"/>
</dbReference>
<dbReference type="PANTHER" id="PTHR24198">
    <property type="entry name" value="ANKYRIN REPEAT AND PROTEIN KINASE DOMAIN-CONTAINING PROTEIN"/>
    <property type="match status" value="1"/>
</dbReference>
<feature type="repeat" description="ANK" evidence="3">
    <location>
        <begin position="203"/>
        <end position="235"/>
    </location>
</feature>
<dbReference type="SMART" id="SM00248">
    <property type="entry name" value="ANK"/>
    <property type="match status" value="11"/>
</dbReference>
<dbReference type="Pfam" id="PF13637">
    <property type="entry name" value="Ank_4"/>
    <property type="match status" value="1"/>
</dbReference>
<dbReference type="AlphaFoldDB" id="A0A834XUA1"/>
<evidence type="ECO:0000256" key="2">
    <source>
        <dbReference type="ARBA" id="ARBA00023043"/>
    </source>
</evidence>
<protein>
    <recommendedName>
        <fullName evidence="5">Death domain-containing protein</fullName>
    </recommendedName>
</protein>
<dbReference type="Pfam" id="PF12796">
    <property type="entry name" value="Ank_2"/>
    <property type="match status" value="2"/>
</dbReference>
<feature type="repeat" description="ANK" evidence="3">
    <location>
        <begin position="269"/>
        <end position="301"/>
    </location>
</feature>
<dbReference type="GO" id="GO:0007165">
    <property type="term" value="P:signal transduction"/>
    <property type="evidence" value="ECO:0007669"/>
    <property type="project" value="InterPro"/>
</dbReference>
<evidence type="ECO:0000256" key="1">
    <source>
        <dbReference type="ARBA" id="ARBA00022737"/>
    </source>
</evidence>
<dbReference type="PROSITE" id="PS50017">
    <property type="entry name" value="DEATH_DOMAIN"/>
    <property type="match status" value="1"/>
</dbReference>
<dbReference type="Pfam" id="PF00531">
    <property type="entry name" value="Death"/>
    <property type="match status" value="1"/>
</dbReference>
<evidence type="ECO:0000256" key="3">
    <source>
        <dbReference type="PROSITE-ProRule" id="PRU00023"/>
    </source>
</evidence>
<keyword evidence="1" id="KW-0677">Repeat</keyword>
<keyword evidence="7" id="KW-1185">Reference proteome</keyword>
<dbReference type="Gene3D" id="1.25.40.20">
    <property type="entry name" value="Ankyrin repeat-containing domain"/>
    <property type="match status" value="3"/>
</dbReference>
<sequence>MTENEQSNSTMTNIPSPLNLQSDVDDNHKTDQILTNDLLLHEAVYKNEIETVEKILKEEVNVNSRNNYGRAPIHWAASRGYTEIMEMLIESKCDIEISDKFGMRPVHMAASYGHQKAVKLLIDAGANVSAVNKKKHTLLMCAARGNSAAVIEYLVNAVENLDVNAIDNTGASAFHHAAASGCPDGIIALSKIPNIKLDAIDQKGQNSLHCACEHGHIDAVEVLIKLYEQLNHQNIDGNTALHLSTLSRHTEIAQALLKAGANVEVVDKVGLTALHVAASQGCNGILQSILEYGNQLSINIQCNAGNTPLHLACENNQIDTVEILIKHDANLNCFNSRLQTPIHIAAEMGHTDVCKLLLAAGANIEQREKGGKNTLLYIAARGSFTAIVDMIIKTARLEYPKDRNAVENNDVRRKWIDESQGIKINEENNDSIAEHVQHILQRLARDELGPGDWKKLAIHWDFTQEQIQAIEHQHTGSSSYQDHGYRMLVIWTSGLSENTQFFKELHDALVAIDKKNIAESIRKLLEQDFHDKNVKHRCNKCCIT</sequence>
<dbReference type="InterPro" id="IPR002110">
    <property type="entry name" value="Ankyrin_rpt"/>
</dbReference>
<gene>
    <name evidence="6" type="ORF">HCN44_010548</name>
</gene>
<feature type="repeat" description="ANK" evidence="3">
    <location>
        <begin position="337"/>
        <end position="369"/>
    </location>
</feature>
<evidence type="ECO:0000256" key="4">
    <source>
        <dbReference type="SAM" id="MobiDB-lite"/>
    </source>
</evidence>
<feature type="repeat" description="ANK" evidence="3">
    <location>
        <begin position="101"/>
        <end position="133"/>
    </location>
</feature>
<dbReference type="PANTHER" id="PTHR24198:SF165">
    <property type="entry name" value="ANKYRIN REPEAT-CONTAINING PROTEIN-RELATED"/>
    <property type="match status" value="1"/>
</dbReference>